<evidence type="ECO:0000256" key="6">
    <source>
        <dbReference type="ARBA" id="ARBA00022723"/>
    </source>
</evidence>
<reference evidence="13 14" key="1">
    <citation type="journal article" date="2019" name="Sci. Rep.">
        <title>Comparative genomics of chytrid fungi reveal insights into the obligate biotrophic and pathogenic lifestyle of Synchytrium endobioticum.</title>
        <authorList>
            <person name="van de Vossenberg B.T.L.H."/>
            <person name="Warris S."/>
            <person name="Nguyen H.D.T."/>
            <person name="van Gent-Pelzer M.P.E."/>
            <person name="Joly D.L."/>
            <person name="van de Geest H.C."/>
            <person name="Bonants P.J.M."/>
            <person name="Smith D.S."/>
            <person name="Levesque C.A."/>
            <person name="van der Lee T.A.J."/>
        </authorList>
    </citation>
    <scope>NUCLEOTIDE SEQUENCE [LARGE SCALE GENOMIC DNA]</scope>
    <source>
        <strain evidence="13 14">CBS 809.83</strain>
    </source>
</reference>
<evidence type="ECO:0000256" key="9">
    <source>
        <dbReference type="ARBA" id="ARBA00023004"/>
    </source>
</evidence>
<keyword evidence="7 11" id="KW-0663">Pyridoxal phosphate</keyword>
<comment type="similarity">
    <text evidence="3 11">Belongs to the NMT1/THI5 family.</text>
</comment>
<comment type="function">
    <text evidence="1 11">Responsible for the formation of the pyrimidine heterocycle in the thiamine biosynthesis pathway. Catalyzes the formation of hydroxymethylpyrimidine phosphate (HMP-P) from histidine and pyridoxal phosphate (PLP). The protein uses PLP and the active site histidine to form HMP-P, generating an inactive enzyme. The enzyme can only undergo a single turnover, which suggests it is a suicide enzyme.</text>
</comment>
<dbReference type="GO" id="GO:0009228">
    <property type="term" value="P:thiamine biosynthetic process"/>
    <property type="evidence" value="ECO:0007669"/>
    <property type="project" value="UniProtKB-UniRule"/>
</dbReference>
<dbReference type="GO" id="GO:0046872">
    <property type="term" value="F:metal ion binding"/>
    <property type="evidence" value="ECO:0007669"/>
    <property type="project" value="UniProtKB-KW"/>
</dbReference>
<keyword evidence="5" id="KW-0808">Transferase</keyword>
<evidence type="ECO:0000256" key="11">
    <source>
        <dbReference type="RuleBase" id="RU367015"/>
    </source>
</evidence>
<dbReference type="Proteomes" id="UP000318582">
    <property type="component" value="Unassembled WGS sequence"/>
</dbReference>
<proteinExistence type="inferred from homology"/>
<feature type="domain" description="SsuA/THI5-like" evidence="12">
    <location>
        <begin position="15"/>
        <end position="240"/>
    </location>
</feature>
<keyword evidence="6" id="KW-0479">Metal-binding</keyword>
<dbReference type="Gene3D" id="3.40.190.10">
    <property type="entry name" value="Periplasmic binding protein-like II"/>
    <property type="match status" value="2"/>
</dbReference>
<evidence type="ECO:0000256" key="4">
    <source>
        <dbReference type="ARBA" id="ARBA00011738"/>
    </source>
</evidence>
<protein>
    <recommendedName>
        <fullName evidence="11">4-amino-5-hydroxymethyl-2-methylpyrimidine phosphate synthase</fullName>
        <shortName evidence="11">HMP-P synthase</shortName>
        <shortName evidence="11">Hydroxymethylpyrimidine phosphate synthase</shortName>
    </recommendedName>
</protein>
<evidence type="ECO:0000313" key="14">
    <source>
        <dbReference type="Proteomes" id="UP000318582"/>
    </source>
</evidence>
<dbReference type="InterPro" id="IPR027939">
    <property type="entry name" value="NMT1/THI5"/>
</dbReference>
<gene>
    <name evidence="13" type="ORF">PhCBS80983_g03915</name>
</gene>
<sequence length="340" mass="37301">MSTDKITVLLNWSANAYHIPLYLAQKLGYFADEGISVAILEPSDPSDVTEIIGSGKIDLGCKAMIHTIAAKARGFNVTSIGTLLDEPFTGVVYLKSAGKITEDFSSLKGKRIGYVGEFGKIIIDELTSHHGMTPADYTAVRVGMNVADAIKRNVIDAGVGLENIQQVDLEHWSENVNNQPASDVGMLRIDELADLGCCCFCSVLYIGNDEFIKNNPEKVRKFLKAIRKATDLVRTEPDRAWNLYVEVKPVLGDVLNKKMFERSLPYFSKTLENVQRDWTKVTNYSKRLGVVDNSFVQNMTNEYLPENSIAEIKKAAVMTAAVDKAAATAPGATPVEAGSR</sequence>
<evidence type="ECO:0000313" key="13">
    <source>
        <dbReference type="EMBL" id="TPX57343.1"/>
    </source>
</evidence>
<dbReference type="SUPFAM" id="SSF53850">
    <property type="entry name" value="Periplasmic binding protein-like II"/>
    <property type="match status" value="1"/>
</dbReference>
<dbReference type="InterPro" id="IPR015168">
    <property type="entry name" value="SsuA/THI5"/>
</dbReference>
<dbReference type="UniPathway" id="UPA00060"/>
<evidence type="ECO:0000256" key="2">
    <source>
        <dbReference type="ARBA" id="ARBA00004948"/>
    </source>
</evidence>
<keyword evidence="9 11" id="KW-0408">Iron</keyword>
<keyword evidence="8 11" id="KW-0784">Thiamine biosynthesis</keyword>
<comment type="cofactor">
    <cofactor evidence="11">
        <name>Fe cation</name>
        <dbReference type="ChEBI" id="CHEBI:24875"/>
    </cofactor>
</comment>
<evidence type="ECO:0000256" key="10">
    <source>
        <dbReference type="ARBA" id="ARBA00048179"/>
    </source>
</evidence>
<dbReference type="PANTHER" id="PTHR31528">
    <property type="entry name" value="4-AMINO-5-HYDROXYMETHYL-2-METHYLPYRIMIDINE PHOSPHATE SYNTHASE THI11-RELATED"/>
    <property type="match status" value="1"/>
</dbReference>
<dbReference type="CDD" id="cd13650">
    <property type="entry name" value="PBP2_THI5"/>
    <property type="match status" value="1"/>
</dbReference>
<dbReference type="AlphaFoldDB" id="A0A507DZY1"/>
<comment type="subunit">
    <text evidence="4 11">Homodimer.</text>
</comment>
<organism evidence="13 14">
    <name type="scientific">Powellomyces hirtus</name>
    <dbReference type="NCBI Taxonomy" id="109895"/>
    <lineage>
        <taxon>Eukaryota</taxon>
        <taxon>Fungi</taxon>
        <taxon>Fungi incertae sedis</taxon>
        <taxon>Chytridiomycota</taxon>
        <taxon>Chytridiomycota incertae sedis</taxon>
        <taxon>Chytridiomycetes</taxon>
        <taxon>Spizellomycetales</taxon>
        <taxon>Powellomycetaceae</taxon>
        <taxon>Powellomyces</taxon>
    </lineage>
</organism>
<dbReference type="Pfam" id="PF09084">
    <property type="entry name" value="NMT1"/>
    <property type="match status" value="1"/>
</dbReference>
<dbReference type="PANTHER" id="PTHR31528:SF1">
    <property type="entry name" value="4-AMINO-5-HYDROXYMETHYL-2-METHYLPYRIMIDINE PHOSPHATE SYNTHASE THI11-RELATED"/>
    <property type="match status" value="1"/>
</dbReference>
<evidence type="ECO:0000259" key="12">
    <source>
        <dbReference type="Pfam" id="PF09084"/>
    </source>
</evidence>
<name>A0A507DZY1_9FUNG</name>
<evidence type="ECO:0000256" key="7">
    <source>
        <dbReference type="ARBA" id="ARBA00022898"/>
    </source>
</evidence>
<accession>A0A507DZY1</accession>
<evidence type="ECO:0000256" key="1">
    <source>
        <dbReference type="ARBA" id="ARBA00003469"/>
    </source>
</evidence>
<comment type="pathway">
    <text evidence="2 11">Cofactor biosynthesis; thiamine diphosphate biosynthesis.</text>
</comment>
<comment type="caution">
    <text evidence="13">The sequence shown here is derived from an EMBL/GenBank/DDBJ whole genome shotgun (WGS) entry which is preliminary data.</text>
</comment>
<comment type="catalytic activity">
    <reaction evidence="10">
        <text>N(6)-(pyridoxal phosphate)-L-lysyl-[4-amino-5-hydroxymethyl-2-methylpyrimidine phosphate synthase] + L-histidyl-[4-amino-5-hydroxymethyl-2-methylpyrimidine phosphate synthase] + 2 Fe(3+) + 4 H2O = L-lysyl-[4-amino-5-hydroxymethyl-2-methylpyrimidine phosphate synthase] + (2S)-2-amino-5-hydroxy-4-oxopentanoyl-[4-amino-5-hydroxymethyl-2-methylpyrimidine phosphate synthase] + 4-amino-2-methyl-5-(phosphooxymethyl)pyrimidine + 3-oxopropanoate + 2 Fe(2+) + 2 H(+)</text>
        <dbReference type="Rhea" id="RHEA:65756"/>
        <dbReference type="Rhea" id="RHEA-COMP:16892"/>
        <dbReference type="Rhea" id="RHEA-COMP:16893"/>
        <dbReference type="Rhea" id="RHEA-COMP:16894"/>
        <dbReference type="Rhea" id="RHEA-COMP:16895"/>
        <dbReference type="ChEBI" id="CHEBI:15377"/>
        <dbReference type="ChEBI" id="CHEBI:15378"/>
        <dbReference type="ChEBI" id="CHEBI:29033"/>
        <dbReference type="ChEBI" id="CHEBI:29034"/>
        <dbReference type="ChEBI" id="CHEBI:29969"/>
        <dbReference type="ChEBI" id="CHEBI:29979"/>
        <dbReference type="ChEBI" id="CHEBI:33190"/>
        <dbReference type="ChEBI" id="CHEBI:58354"/>
        <dbReference type="ChEBI" id="CHEBI:143915"/>
        <dbReference type="ChEBI" id="CHEBI:157692"/>
    </reaction>
    <physiologicalReaction direction="left-to-right" evidence="10">
        <dbReference type="Rhea" id="RHEA:65757"/>
    </physiologicalReaction>
</comment>
<evidence type="ECO:0000256" key="8">
    <source>
        <dbReference type="ARBA" id="ARBA00022977"/>
    </source>
</evidence>
<keyword evidence="14" id="KW-1185">Reference proteome</keyword>
<dbReference type="GO" id="GO:0009229">
    <property type="term" value="P:thiamine diphosphate biosynthetic process"/>
    <property type="evidence" value="ECO:0007669"/>
    <property type="project" value="UniProtKB-UniRule"/>
</dbReference>
<dbReference type="GO" id="GO:0016740">
    <property type="term" value="F:transferase activity"/>
    <property type="evidence" value="ECO:0007669"/>
    <property type="project" value="UniProtKB-KW"/>
</dbReference>
<evidence type="ECO:0000256" key="5">
    <source>
        <dbReference type="ARBA" id="ARBA00022679"/>
    </source>
</evidence>
<dbReference type="EMBL" id="QEAQ01000054">
    <property type="protein sequence ID" value="TPX57343.1"/>
    <property type="molecule type" value="Genomic_DNA"/>
</dbReference>
<dbReference type="STRING" id="109895.A0A507DZY1"/>
<evidence type="ECO:0000256" key="3">
    <source>
        <dbReference type="ARBA" id="ARBA00009406"/>
    </source>
</evidence>